<dbReference type="EMBL" id="WJMZ01000047">
    <property type="protein sequence ID" value="MRG84696.1"/>
    <property type="molecule type" value="Genomic_DNA"/>
</dbReference>
<organism evidence="1 2">
    <name type="scientific">Limosilactobacillus reuteri</name>
    <name type="common">Lactobacillus reuteri</name>
    <dbReference type="NCBI Taxonomy" id="1598"/>
    <lineage>
        <taxon>Bacteria</taxon>
        <taxon>Bacillati</taxon>
        <taxon>Bacillota</taxon>
        <taxon>Bacilli</taxon>
        <taxon>Lactobacillales</taxon>
        <taxon>Lactobacillaceae</taxon>
        <taxon>Limosilactobacillus</taxon>
    </lineage>
</organism>
<evidence type="ECO:0000313" key="1">
    <source>
        <dbReference type="EMBL" id="MRG84696.1"/>
    </source>
</evidence>
<proteinExistence type="predicted"/>
<evidence type="ECO:0000313" key="2">
    <source>
        <dbReference type="Proteomes" id="UP000441557"/>
    </source>
</evidence>
<protein>
    <submittedName>
        <fullName evidence="1">Transcriptional regulator</fullName>
    </submittedName>
</protein>
<name>A0AB36AFT3_LIMRT</name>
<dbReference type="Proteomes" id="UP000441557">
    <property type="component" value="Unassembled WGS sequence"/>
</dbReference>
<dbReference type="AlphaFoldDB" id="A0AB36AFT3"/>
<comment type="caution">
    <text evidence="1">The sequence shown here is derived from an EMBL/GenBank/DDBJ whole genome shotgun (WGS) entry which is preliminary data.</text>
</comment>
<reference evidence="1 2" key="1">
    <citation type="submission" date="2019-11" db="EMBL/GenBank/DDBJ databases">
        <title>Draft genome sequence of 12 host-associated Lactobacillus reuteri rodent strains.</title>
        <authorList>
            <person name="Zhang S."/>
            <person name="Ozcam M."/>
            <person name="Van Pijkeren J.P."/>
        </authorList>
    </citation>
    <scope>NUCLEOTIDE SEQUENCE [LARGE SCALE GENOMIC DNA]</scope>
    <source>
        <strain evidence="1 2">L1604-1</strain>
    </source>
</reference>
<accession>A0AB36AFT3</accession>
<gene>
    <name evidence="1" type="ORF">GIX80_10215</name>
</gene>
<sequence length="39" mass="4752">MHETMKKEIVDKLTEKYSMDDLKIVANFLDDLYQLEKKF</sequence>